<evidence type="ECO:0000313" key="1">
    <source>
        <dbReference type="EMBL" id="ACO70522.1"/>
    </source>
</evidence>
<dbReference type="InterPro" id="IPR011037">
    <property type="entry name" value="Pyrv_Knase-like_insert_dom_sf"/>
</dbReference>
<dbReference type="EMBL" id="CP001577">
    <property type="protein sequence ID" value="ACO70522.1"/>
    <property type="molecule type" value="Genomic_DNA"/>
</dbReference>
<dbReference type="SUPFAM" id="SSF50800">
    <property type="entry name" value="PK beta-barrel domain-like"/>
    <property type="match status" value="1"/>
</dbReference>
<dbReference type="GeneID" id="8247915"/>
<dbReference type="Proteomes" id="UP000002009">
    <property type="component" value="Chromosome 12"/>
</dbReference>
<proteinExistence type="predicted"/>
<dbReference type="RefSeq" id="XP_002509264.1">
    <property type="nucleotide sequence ID" value="XM_002509218.1"/>
</dbReference>
<dbReference type="KEGG" id="mis:MICPUN_63128"/>
<sequence length="209" mass="22846">MASLESIHLQDDHDGSPRFATMRPVLGALLVPGRGIKTHKLDASFGGTGALLSADMAYGLASRDPTRQLTVMSAHRSGEHRRDAEGREVFSPEHRPKRNLVVSGITPQELEGAIGGKLMIGLDAEVVVHGRVEAKDGAGGVRCEVIRGGSVRVGDSVYVGDLSKEDTDWRIERGIKDEIWHKRMQAGWAEPPECRFLRPELGPVTRLRQ</sequence>
<evidence type="ECO:0000313" key="2">
    <source>
        <dbReference type="Proteomes" id="UP000002009"/>
    </source>
</evidence>
<reference evidence="1 2" key="1">
    <citation type="journal article" date="2009" name="Science">
        <title>Green evolution and dynamic adaptations revealed by genomes of the marine picoeukaryotes Micromonas.</title>
        <authorList>
            <person name="Worden A.Z."/>
            <person name="Lee J.H."/>
            <person name="Mock T."/>
            <person name="Rouze P."/>
            <person name="Simmons M.P."/>
            <person name="Aerts A.L."/>
            <person name="Allen A.E."/>
            <person name="Cuvelier M.L."/>
            <person name="Derelle E."/>
            <person name="Everett M.V."/>
            <person name="Foulon E."/>
            <person name="Grimwood J."/>
            <person name="Gundlach H."/>
            <person name="Henrissat B."/>
            <person name="Napoli C."/>
            <person name="McDonald S.M."/>
            <person name="Parker M.S."/>
            <person name="Rombauts S."/>
            <person name="Salamov A."/>
            <person name="Von Dassow P."/>
            <person name="Badger J.H."/>
            <person name="Coutinho P.M."/>
            <person name="Demir E."/>
            <person name="Dubchak I."/>
            <person name="Gentemann C."/>
            <person name="Eikrem W."/>
            <person name="Gready J.E."/>
            <person name="John U."/>
            <person name="Lanier W."/>
            <person name="Lindquist E.A."/>
            <person name="Lucas S."/>
            <person name="Mayer K.F."/>
            <person name="Moreau H."/>
            <person name="Not F."/>
            <person name="Otillar R."/>
            <person name="Panaud O."/>
            <person name="Pangilinan J."/>
            <person name="Paulsen I."/>
            <person name="Piegu B."/>
            <person name="Poliakov A."/>
            <person name="Robbens S."/>
            <person name="Schmutz J."/>
            <person name="Toulza E."/>
            <person name="Wyss T."/>
            <person name="Zelensky A."/>
            <person name="Zhou K."/>
            <person name="Armbrust E.V."/>
            <person name="Bhattacharya D."/>
            <person name="Goodenough U.W."/>
            <person name="Van de Peer Y."/>
            <person name="Grigoriev I.V."/>
        </authorList>
    </citation>
    <scope>NUCLEOTIDE SEQUENCE [LARGE SCALE GENOMIC DNA]</scope>
    <source>
        <strain evidence="2">RCC299 / NOUM17</strain>
    </source>
</reference>
<gene>
    <name evidence="1" type="ORF">MICPUN_63128</name>
</gene>
<organism evidence="1 2">
    <name type="scientific">Micromonas commoda (strain RCC299 / NOUM17 / CCMP2709)</name>
    <name type="common">Picoplanktonic green alga</name>
    <dbReference type="NCBI Taxonomy" id="296587"/>
    <lineage>
        <taxon>Eukaryota</taxon>
        <taxon>Viridiplantae</taxon>
        <taxon>Chlorophyta</taxon>
        <taxon>Mamiellophyceae</taxon>
        <taxon>Mamiellales</taxon>
        <taxon>Mamiellaceae</taxon>
        <taxon>Micromonas</taxon>
    </lineage>
</organism>
<accession>C1FJ36</accession>
<dbReference type="AlphaFoldDB" id="C1FJ36"/>
<name>C1FJ36_MICCC</name>
<dbReference type="InParanoid" id="C1FJ36"/>
<protein>
    <submittedName>
        <fullName evidence="1">Uncharacterized protein</fullName>
    </submittedName>
</protein>
<keyword evidence="2" id="KW-1185">Reference proteome</keyword>